<dbReference type="RefSeq" id="XP_044928146.1">
    <property type="nucleotide sequence ID" value="XM_045072211.1"/>
</dbReference>
<feature type="region of interest" description="Disordered" evidence="1">
    <location>
        <begin position="1"/>
        <end position="25"/>
    </location>
</feature>
<evidence type="ECO:0000256" key="1">
    <source>
        <dbReference type="SAM" id="MobiDB-lite"/>
    </source>
</evidence>
<sequence>MGCVAGETPKKRLDPQHSFPRGSQGLGAWGRLERGVVPQCAWGMGAAVTVHPTSSLQRHYDFRRLLSDALTLREATSCSEIHGSSDGTHGSVLVKVKRGGPSHALTGHGPEDFSVGHRHQPICPMRNQVPESLRNLPKVTGTRAGKLKDPDVQVSSRPSVDVMMTILSFMACSPLKQVLGGRENVSLFPSEDLPTLSRSWKSEAGPHRPVPRPGQRTQLLLGRVRFGKLGWRGTDRGSPAWPTTVTGFSMSHVTEEPEGGWQRDFKAKGGCSWLPSSETVPVPHHQALKPLLAPLYNGARRDHPGIWRLGQCP</sequence>
<evidence type="ECO:0000313" key="7">
    <source>
        <dbReference type="RefSeq" id="XP_044928147.1"/>
    </source>
</evidence>
<dbReference type="Proteomes" id="UP000000715">
    <property type="component" value="Unplaced"/>
</dbReference>
<evidence type="ECO:0000313" key="4">
    <source>
        <dbReference type="RefSeq" id="XP_044928144.1"/>
    </source>
</evidence>
<evidence type="ECO:0000313" key="6">
    <source>
        <dbReference type="RefSeq" id="XP_044928146.1"/>
    </source>
</evidence>
<proteinExistence type="predicted"/>
<accession>A0A8U0RQ94</accession>
<dbReference type="RefSeq" id="XP_044928143.1">
    <property type="nucleotide sequence ID" value="XM_045072208.1"/>
</dbReference>
<name>A0A8U0RQ94_MUSPF</name>
<evidence type="ECO:0000313" key="2">
    <source>
        <dbReference type="Proteomes" id="UP000000715"/>
    </source>
</evidence>
<reference evidence="3 4" key="1">
    <citation type="submission" date="2025-04" db="UniProtKB">
        <authorList>
            <consortium name="RefSeq"/>
        </authorList>
    </citation>
    <scope>IDENTIFICATION</scope>
    <source>
        <tissue evidence="3 4">Brain</tissue>
    </source>
</reference>
<organism evidence="2 3">
    <name type="scientific">Mustela putorius furo</name>
    <name type="common">European domestic ferret</name>
    <name type="synonym">Mustela furo</name>
    <dbReference type="NCBI Taxonomy" id="9669"/>
    <lineage>
        <taxon>Eukaryota</taxon>
        <taxon>Metazoa</taxon>
        <taxon>Chordata</taxon>
        <taxon>Craniata</taxon>
        <taxon>Vertebrata</taxon>
        <taxon>Euteleostomi</taxon>
        <taxon>Mammalia</taxon>
        <taxon>Eutheria</taxon>
        <taxon>Laurasiatheria</taxon>
        <taxon>Carnivora</taxon>
        <taxon>Caniformia</taxon>
        <taxon>Musteloidea</taxon>
        <taxon>Mustelidae</taxon>
        <taxon>Mustelinae</taxon>
        <taxon>Mustela</taxon>
    </lineage>
</organism>
<dbReference type="RefSeq" id="XP_044928147.1">
    <property type="nucleotide sequence ID" value="XM_045072212.1"/>
</dbReference>
<evidence type="ECO:0000313" key="5">
    <source>
        <dbReference type="RefSeq" id="XP_044928145.1"/>
    </source>
</evidence>
<dbReference type="RefSeq" id="XP_044928145.1">
    <property type="nucleotide sequence ID" value="XM_045072210.1"/>
</dbReference>
<dbReference type="RefSeq" id="XP_044928144.1">
    <property type="nucleotide sequence ID" value="XM_045072209.1"/>
</dbReference>
<gene>
    <name evidence="3 4 5 6 7" type="primary">LOC101683244</name>
</gene>
<protein>
    <submittedName>
        <fullName evidence="3 4">Uncharacterized protein LOC101683244</fullName>
    </submittedName>
</protein>
<dbReference type="GeneID" id="101683244"/>
<evidence type="ECO:0000313" key="3">
    <source>
        <dbReference type="RefSeq" id="XP_044928143.1"/>
    </source>
</evidence>
<keyword evidence="2" id="KW-1185">Reference proteome</keyword>
<dbReference type="AlphaFoldDB" id="A0A8U0RQ94"/>